<accession>U4VLH4</accession>
<dbReference type="AlphaFoldDB" id="U4VLH4"/>
<feature type="domain" description="Protein FecR C-terminal" evidence="2">
    <location>
        <begin position="88"/>
        <end position="147"/>
    </location>
</feature>
<dbReference type="InterPro" id="IPR006860">
    <property type="entry name" value="FecR"/>
</dbReference>
<evidence type="ECO:0000313" key="3">
    <source>
        <dbReference type="EMBL" id="ERM03666.1"/>
    </source>
</evidence>
<evidence type="ECO:0000313" key="4">
    <source>
        <dbReference type="Proteomes" id="UP000016842"/>
    </source>
</evidence>
<dbReference type="InterPro" id="IPR012373">
    <property type="entry name" value="Ferrdict_sens_TM"/>
</dbReference>
<dbReference type="PATRIC" id="fig|1337887.3.peg.139"/>
<dbReference type="Pfam" id="PF16344">
    <property type="entry name" value="FecR_C"/>
    <property type="match status" value="1"/>
</dbReference>
<dbReference type="PANTHER" id="PTHR30273:SF2">
    <property type="entry name" value="PROTEIN FECR"/>
    <property type="match status" value="1"/>
</dbReference>
<feature type="domain" description="FecR protein" evidence="1">
    <location>
        <begin position="3"/>
        <end position="43"/>
    </location>
</feature>
<gene>
    <name evidence="3" type="ORF">Q644_00670</name>
</gene>
<name>U4VLH4_9HYPH</name>
<dbReference type="EMBL" id="ASXJ01000005">
    <property type="protein sequence ID" value="ERM03666.1"/>
    <property type="molecule type" value="Genomic_DNA"/>
</dbReference>
<proteinExistence type="predicted"/>
<dbReference type="InterPro" id="IPR032508">
    <property type="entry name" value="FecR_C"/>
</dbReference>
<dbReference type="GO" id="GO:0016989">
    <property type="term" value="F:sigma factor antagonist activity"/>
    <property type="evidence" value="ECO:0007669"/>
    <property type="project" value="TreeGrafter"/>
</dbReference>
<reference evidence="3 4" key="1">
    <citation type="journal article" date="2014" name="FEMS Microbiol. Lett.">
        <title>Genome sequencing analysis reveals virulence-related gene content of Ochrobactrum intermedium strain 229E, a urease-positive strain isolated from the human gastric niche.</title>
        <authorList>
            <person name="Kulkarni G.J."/>
            <person name="Shetty S."/>
            <person name="Dharne M.S."/>
            <person name="Shouche Y.S."/>
        </authorList>
    </citation>
    <scope>NUCLEOTIDE SEQUENCE [LARGE SCALE GENOMIC DNA]</scope>
    <source>
        <strain evidence="3 4">229E</strain>
    </source>
</reference>
<evidence type="ECO:0000259" key="1">
    <source>
        <dbReference type="Pfam" id="PF04773"/>
    </source>
</evidence>
<protein>
    <submittedName>
        <fullName evidence="3">Uncharacterized protein</fullName>
    </submittedName>
</protein>
<comment type="caution">
    <text evidence="3">The sequence shown here is derived from an EMBL/GenBank/DDBJ whole genome shotgun (WGS) entry which is preliminary data.</text>
</comment>
<organism evidence="3 4">
    <name type="scientific">Brucella intermedia 229E</name>
    <dbReference type="NCBI Taxonomy" id="1337887"/>
    <lineage>
        <taxon>Bacteria</taxon>
        <taxon>Pseudomonadati</taxon>
        <taxon>Pseudomonadota</taxon>
        <taxon>Alphaproteobacteria</taxon>
        <taxon>Hyphomicrobiales</taxon>
        <taxon>Brucellaceae</taxon>
        <taxon>Brucella/Ochrobactrum group</taxon>
        <taxon>Brucella</taxon>
    </lineage>
</organism>
<dbReference type="Pfam" id="PF04773">
    <property type="entry name" value="FecR"/>
    <property type="match status" value="1"/>
</dbReference>
<dbReference type="Gene3D" id="3.55.50.30">
    <property type="match status" value="1"/>
</dbReference>
<dbReference type="PANTHER" id="PTHR30273">
    <property type="entry name" value="PERIPLASMIC SIGNAL SENSOR AND SIGMA FACTOR ACTIVATOR FECR-RELATED"/>
    <property type="match status" value="1"/>
</dbReference>
<dbReference type="Proteomes" id="UP000016842">
    <property type="component" value="Unassembled WGS sequence"/>
</dbReference>
<dbReference type="Gene3D" id="2.60.120.1440">
    <property type="match status" value="1"/>
</dbReference>
<evidence type="ECO:0000259" key="2">
    <source>
        <dbReference type="Pfam" id="PF16344"/>
    </source>
</evidence>
<sequence length="157" mass="17480">MARDHNRPFIVKARGGRTRAVGTVFDIDIQSEAVVVTVVEGTVAVMSDADSEKSVMANADHRVRYSSDLLTKAEAVDSSLQTAWQRGKLIFDRKPLGEVVAEIRRYRAGQIFVANDRLRSLSVTGVFDLSDPDMILRTIEETLPVRVTRLPLVTILR</sequence>